<dbReference type="Gene3D" id="1.20.144.10">
    <property type="entry name" value="Phosphatidic acid phosphatase type 2/haloperoxidase"/>
    <property type="match status" value="1"/>
</dbReference>
<feature type="transmembrane region" description="Helical" evidence="6">
    <location>
        <begin position="171"/>
        <end position="190"/>
    </location>
</feature>
<comment type="similarity">
    <text evidence="2">Belongs to the PA-phosphatase related phosphoesterase family.</text>
</comment>
<evidence type="ECO:0000256" key="4">
    <source>
        <dbReference type="ARBA" id="ARBA00022989"/>
    </source>
</evidence>
<feature type="transmembrane region" description="Helical" evidence="6">
    <location>
        <begin position="58"/>
        <end position="77"/>
    </location>
</feature>
<dbReference type="InterPro" id="IPR036938">
    <property type="entry name" value="PAP2/HPO_sf"/>
</dbReference>
<evidence type="ECO:0000256" key="3">
    <source>
        <dbReference type="ARBA" id="ARBA00022692"/>
    </source>
</evidence>
<dbReference type="Proteomes" id="UP000324800">
    <property type="component" value="Unassembled WGS sequence"/>
</dbReference>
<keyword evidence="5 6" id="KW-0472">Membrane</keyword>
<dbReference type="Pfam" id="PF01569">
    <property type="entry name" value="PAP2"/>
    <property type="match status" value="1"/>
</dbReference>
<dbReference type="InterPro" id="IPR043216">
    <property type="entry name" value="PAP-like"/>
</dbReference>
<dbReference type="SUPFAM" id="SSF48317">
    <property type="entry name" value="Acid phosphatase/Vanadium-dependent haloperoxidase"/>
    <property type="match status" value="1"/>
</dbReference>
<dbReference type="GO" id="GO:0007165">
    <property type="term" value="P:signal transduction"/>
    <property type="evidence" value="ECO:0007669"/>
    <property type="project" value="TreeGrafter"/>
</dbReference>
<gene>
    <name evidence="8" type="ORF">EZS28_026640</name>
</gene>
<dbReference type="GO" id="GO:0005886">
    <property type="term" value="C:plasma membrane"/>
    <property type="evidence" value="ECO:0007669"/>
    <property type="project" value="TreeGrafter"/>
</dbReference>
<accession>A0A5J4V5M3</accession>
<dbReference type="OrthoDB" id="8907274at2759"/>
<feature type="transmembrane region" description="Helical" evidence="6">
    <location>
        <begin position="202"/>
        <end position="221"/>
    </location>
</feature>
<evidence type="ECO:0000313" key="9">
    <source>
        <dbReference type="Proteomes" id="UP000324800"/>
    </source>
</evidence>
<evidence type="ECO:0000256" key="6">
    <source>
        <dbReference type="SAM" id="Phobius"/>
    </source>
</evidence>
<comment type="caution">
    <text evidence="8">The sequence shown here is derived from an EMBL/GenBank/DDBJ whole genome shotgun (WGS) entry which is preliminary data.</text>
</comment>
<evidence type="ECO:0000256" key="2">
    <source>
        <dbReference type="ARBA" id="ARBA00008816"/>
    </source>
</evidence>
<evidence type="ECO:0000256" key="1">
    <source>
        <dbReference type="ARBA" id="ARBA00004141"/>
    </source>
</evidence>
<feature type="transmembrane region" description="Helical" evidence="6">
    <location>
        <begin position="12"/>
        <end position="31"/>
    </location>
</feature>
<dbReference type="GO" id="GO:0006644">
    <property type="term" value="P:phospholipid metabolic process"/>
    <property type="evidence" value="ECO:0007669"/>
    <property type="project" value="InterPro"/>
</dbReference>
<dbReference type="PANTHER" id="PTHR10165">
    <property type="entry name" value="LIPID PHOSPHATE PHOSPHATASE"/>
    <property type="match status" value="1"/>
</dbReference>
<dbReference type="EMBL" id="SNRW01009551">
    <property type="protein sequence ID" value="KAA6377833.1"/>
    <property type="molecule type" value="Genomic_DNA"/>
</dbReference>
<feature type="domain" description="Phosphatidic acid phosphatase type 2/haloperoxidase" evidence="7">
    <location>
        <begin position="89"/>
        <end position="251"/>
    </location>
</feature>
<comment type="subcellular location">
    <subcellularLocation>
        <location evidence="1">Membrane</location>
        <topology evidence="1">Multi-pass membrane protein</topology>
    </subcellularLocation>
</comment>
<dbReference type="SMART" id="SM00014">
    <property type="entry name" value="acidPPc"/>
    <property type="match status" value="1"/>
</dbReference>
<dbReference type="GO" id="GO:0008195">
    <property type="term" value="F:phosphatidate phosphatase activity"/>
    <property type="evidence" value="ECO:0007669"/>
    <property type="project" value="TreeGrafter"/>
</dbReference>
<sequence>MTSVQHQILRYIVLIILSIFPLIAILILYLIEPLHRNFSIYDISIAHEYKNDTVSNPLVNGLTFGSSLLFAAVYCIFSPAKCQSILSCIMSLFFGFGITKSFTQLLKITVGRLRPDFLQRCKPDQEDVRMHSIEDMRIFGQLLSHDFKCTGDAQIVKEGHMSFPSGHASSISYAFAFCSFLAFFWCYRYIQQKKQTGMSRIFLLMICLTLSQTLILIALYTSSSRVSDNRHNISDVIFGFIIGVIGGIISGLIIWIFECIEKWEESDEQVI</sequence>
<organism evidence="8 9">
    <name type="scientific">Streblomastix strix</name>
    <dbReference type="NCBI Taxonomy" id="222440"/>
    <lineage>
        <taxon>Eukaryota</taxon>
        <taxon>Metamonada</taxon>
        <taxon>Preaxostyla</taxon>
        <taxon>Oxymonadida</taxon>
        <taxon>Streblomastigidae</taxon>
        <taxon>Streblomastix</taxon>
    </lineage>
</organism>
<feature type="transmembrane region" description="Helical" evidence="6">
    <location>
        <begin position="236"/>
        <end position="257"/>
    </location>
</feature>
<evidence type="ECO:0000256" key="5">
    <source>
        <dbReference type="ARBA" id="ARBA00023136"/>
    </source>
</evidence>
<dbReference type="GO" id="GO:0046839">
    <property type="term" value="P:phospholipid dephosphorylation"/>
    <property type="evidence" value="ECO:0007669"/>
    <property type="project" value="TreeGrafter"/>
</dbReference>
<evidence type="ECO:0000259" key="7">
    <source>
        <dbReference type="SMART" id="SM00014"/>
    </source>
</evidence>
<evidence type="ECO:0000313" key="8">
    <source>
        <dbReference type="EMBL" id="KAA6377833.1"/>
    </source>
</evidence>
<proteinExistence type="inferred from homology"/>
<dbReference type="PANTHER" id="PTHR10165:SF174">
    <property type="entry name" value="PHOSPHATIDIC ACID PHOSPHATASE TYPE 2_HALOPEROXIDASE DOMAIN-CONTAINING PROTEIN"/>
    <property type="match status" value="1"/>
</dbReference>
<feature type="transmembrane region" description="Helical" evidence="6">
    <location>
        <begin position="84"/>
        <end position="103"/>
    </location>
</feature>
<reference evidence="8 9" key="1">
    <citation type="submission" date="2019-03" db="EMBL/GenBank/DDBJ databases">
        <title>Single cell metagenomics reveals metabolic interactions within the superorganism composed of flagellate Streblomastix strix and complex community of Bacteroidetes bacteria on its surface.</title>
        <authorList>
            <person name="Treitli S.C."/>
            <person name="Kolisko M."/>
            <person name="Husnik F."/>
            <person name="Keeling P."/>
            <person name="Hampl V."/>
        </authorList>
    </citation>
    <scope>NUCLEOTIDE SEQUENCE [LARGE SCALE GENOMIC DNA]</scope>
    <source>
        <strain evidence="8">ST1C</strain>
    </source>
</reference>
<dbReference type="AlphaFoldDB" id="A0A5J4V5M3"/>
<protein>
    <submittedName>
        <fullName evidence="8">Phosphatidate phosphatase</fullName>
    </submittedName>
</protein>
<dbReference type="InterPro" id="IPR000326">
    <property type="entry name" value="PAP2/HPO"/>
</dbReference>
<keyword evidence="3 6" id="KW-0812">Transmembrane</keyword>
<keyword evidence="4 6" id="KW-1133">Transmembrane helix</keyword>
<name>A0A5J4V5M3_9EUKA</name>